<dbReference type="AlphaFoldDB" id="A0A8J7FKZ5"/>
<sequence>MARALSRLGYCSRSQAEALVLAGRVSVNGRRETNLNRRVSLAQDQLSVDGTAVSARQHVYLMLNKPRGYVTTASDEQGRQTVYDLLNDPALPWLGPVGRLDMASEGLLLLSNDTRWAARLTDPASHLDKLYHVQIDCVADTELLARLESGIAAPEGLLRAKHAALLRQGEKNSWLAITLDEGRNRHIRRLLEAHGIATLRLVRVAIGPLQLGQLGKGSYRALSTAELQQLEQALGRPPARN</sequence>
<dbReference type="InterPro" id="IPR020094">
    <property type="entry name" value="TruA/RsuA/RluB/E/F_N"/>
</dbReference>
<dbReference type="GO" id="GO:0000455">
    <property type="term" value="P:enzyme-directed rRNA pseudouridine synthesis"/>
    <property type="evidence" value="ECO:0007669"/>
    <property type="project" value="UniProtKB-ARBA"/>
</dbReference>
<proteinExistence type="inferred from homology"/>
<dbReference type="PANTHER" id="PTHR47683">
    <property type="entry name" value="PSEUDOURIDINE SYNTHASE FAMILY PROTEIN-RELATED"/>
    <property type="match status" value="1"/>
</dbReference>
<dbReference type="InterPro" id="IPR000748">
    <property type="entry name" value="PsdUridine_synth_RsuA/RluB/E/F"/>
</dbReference>
<dbReference type="Pfam" id="PF01479">
    <property type="entry name" value="S4"/>
    <property type="match status" value="1"/>
</dbReference>
<name>A0A8J7FKZ5_9NEIS</name>
<reference evidence="8 9" key="1">
    <citation type="submission" date="2020-10" db="EMBL/GenBank/DDBJ databases">
        <title>The genome sequence of Chitinilyticum litopenaei 4Y14.</title>
        <authorList>
            <person name="Liu Y."/>
        </authorList>
    </citation>
    <scope>NUCLEOTIDE SEQUENCE [LARGE SCALE GENOMIC DNA]</scope>
    <source>
        <strain evidence="8 9">4Y14</strain>
    </source>
</reference>
<accession>A0A8J7FKZ5</accession>
<dbReference type="InterPro" id="IPR050343">
    <property type="entry name" value="RsuA_PseudoU_synthase"/>
</dbReference>
<evidence type="ECO:0000313" key="9">
    <source>
        <dbReference type="Proteomes" id="UP000604481"/>
    </source>
</evidence>
<protein>
    <recommendedName>
        <fullName evidence="6">Pseudouridine synthase</fullName>
        <ecNumber evidence="6">5.4.99.-</ecNumber>
    </recommendedName>
</protein>
<evidence type="ECO:0000256" key="3">
    <source>
        <dbReference type="ARBA" id="ARBA00036390"/>
    </source>
</evidence>
<dbReference type="InterPro" id="IPR018496">
    <property type="entry name" value="PsdUridine_synth_RsuA/RluB_CS"/>
</dbReference>
<organism evidence="8 9">
    <name type="scientific">Chitinilyticum piscinae</name>
    <dbReference type="NCBI Taxonomy" id="2866724"/>
    <lineage>
        <taxon>Bacteria</taxon>
        <taxon>Pseudomonadati</taxon>
        <taxon>Pseudomonadota</taxon>
        <taxon>Betaproteobacteria</taxon>
        <taxon>Neisseriales</taxon>
        <taxon>Chitinibacteraceae</taxon>
        <taxon>Chitinilyticum</taxon>
    </lineage>
</organism>
<comment type="caution">
    <text evidence="8">The sequence shown here is derived from an EMBL/GenBank/DDBJ whole genome shotgun (WGS) entry which is preliminary data.</text>
</comment>
<evidence type="ECO:0000256" key="1">
    <source>
        <dbReference type="ARBA" id="ARBA00008348"/>
    </source>
</evidence>
<evidence type="ECO:0000256" key="5">
    <source>
        <dbReference type="PROSITE-ProRule" id="PRU00182"/>
    </source>
</evidence>
<dbReference type="Pfam" id="PF00849">
    <property type="entry name" value="PseudoU_synth_2"/>
    <property type="match status" value="1"/>
</dbReference>
<dbReference type="GO" id="GO:0160138">
    <property type="term" value="F:23S rRNA pseudouridine(2604) synthase activity"/>
    <property type="evidence" value="ECO:0007669"/>
    <property type="project" value="UniProtKB-EC"/>
</dbReference>
<comment type="catalytic activity">
    <reaction evidence="3">
        <text>uridine(35) in tRNA(Tyr) = pseudouridine(35) in tRNA(Tyr)</text>
        <dbReference type="Rhea" id="RHEA:60556"/>
        <dbReference type="Rhea" id="RHEA-COMP:15607"/>
        <dbReference type="Rhea" id="RHEA-COMP:15608"/>
        <dbReference type="ChEBI" id="CHEBI:65314"/>
        <dbReference type="ChEBI" id="CHEBI:65315"/>
    </reaction>
</comment>
<dbReference type="SUPFAM" id="SSF55174">
    <property type="entry name" value="Alpha-L RNA-binding motif"/>
    <property type="match status" value="1"/>
</dbReference>
<keyword evidence="2 6" id="KW-0413">Isomerase</keyword>
<dbReference type="NCBIfam" id="TIGR00093">
    <property type="entry name" value="pseudouridine synthase"/>
    <property type="match status" value="1"/>
</dbReference>
<feature type="domain" description="RNA-binding S4" evidence="7">
    <location>
        <begin position="1"/>
        <end position="57"/>
    </location>
</feature>
<dbReference type="Proteomes" id="UP000604481">
    <property type="component" value="Unassembled WGS sequence"/>
</dbReference>
<gene>
    <name evidence="8" type="ORF">INR99_10160</name>
</gene>
<dbReference type="SMART" id="SM00363">
    <property type="entry name" value="S4"/>
    <property type="match status" value="1"/>
</dbReference>
<dbReference type="EC" id="5.4.99.-" evidence="6"/>
<dbReference type="InterPro" id="IPR020103">
    <property type="entry name" value="PsdUridine_synth_cat_dom_sf"/>
</dbReference>
<comment type="similarity">
    <text evidence="1 6">Belongs to the pseudouridine synthase RsuA family.</text>
</comment>
<dbReference type="EMBL" id="JADFUA010000005">
    <property type="protein sequence ID" value="MBE9609717.1"/>
    <property type="molecule type" value="Genomic_DNA"/>
</dbReference>
<dbReference type="Gene3D" id="3.10.290.10">
    <property type="entry name" value="RNA-binding S4 domain"/>
    <property type="match status" value="1"/>
</dbReference>
<evidence type="ECO:0000256" key="6">
    <source>
        <dbReference type="RuleBase" id="RU003887"/>
    </source>
</evidence>
<evidence type="ECO:0000256" key="4">
    <source>
        <dbReference type="ARBA" id="ARBA00036535"/>
    </source>
</evidence>
<dbReference type="InterPro" id="IPR006145">
    <property type="entry name" value="PsdUridine_synth_RsuA/RluA"/>
</dbReference>
<evidence type="ECO:0000256" key="2">
    <source>
        <dbReference type="ARBA" id="ARBA00023235"/>
    </source>
</evidence>
<dbReference type="PANTHER" id="PTHR47683:SF2">
    <property type="entry name" value="RNA-BINDING S4 DOMAIN-CONTAINING PROTEIN"/>
    <property type="match status" value="1"/>
</dbReference>
<dbReference type="Gene3D" id="3.30.70.580">
    <property type="entry name" value="Pseudouridine synthase I, catalytic domain, N-terminal subdomain"/>
    <property type="match status" value="1"/>
</dbReference>
<keyword evidence="9" id="KW-1185">Reference proteome</keyword>
<dbReference type="InterPro" id="IPR002942">
    <property type="entry name" value="S4_RNA-bd"/>
</dbReference>
<evidence type="ECO:0000313" key="8">
    <source>
        <dbReference type="EMBL" id="MBE9609717.1"/>
    </source>
</evidence>
<dbReference type="PROSITE" id="PS50889">
    <property type="entry name" value="S4"/>
    <property type="match status" value="1"/>
</dbReference>
<dbReference type="PROSITE" id="PS01149">
    <property type="entry name" value="PSI_RSU"/>
    <property type="match status" value="1"/>
</dbReference>
<dbReference type="InterPro" id="IPR042092">
    <property type="entry name" value="PsdUridine_s_RsuA/RluB/E/F_cat"/>
</dbReference>
<dbReference type="InterPro" id="IPR036986">
    <property type="entry name" value="S4_RNA-bd_sf"/>
</dbReference>
<keyword evidence="5" id="KW-0694">RNA-binding</keyword>
<comment type="catalytic activity">
    <reaction evidence="4">
        <text>uridine(2604) in 23S rRNA = pseudouridine(2604) in 23S rRNA</text>
        <dbReference type="Rhea" id="RHEA:38875"/>
        <dbReference type="Rhea" id="RHEA-COMP:10093"/>
        <dbReference type="Rhea" id="RHEA-COMP:10094"/>
        <dbReference type="ChEBI" id="CHEBI:65314"/>
        <dbReference type="ChEBI" id="CHEBI:65315"/>
        <dbReference type="EC" id="5.4.99.21"/>
    </reaction>
</comment>
<evidence type="ECO:0000259" key="7">
    <source>
        <dbReference type="SMART" id="SM00363"/>
    </source>
</evidence>
<dbReference type="SUPFAM" id="SSF55120">
    <property type="entry name" value="Pseudouridine synthase"/>
    <property type="match status" value="1"/>
</dbReference>
<dbReference type="CDD" id="cd00165">
    <property type="entry name" value="S4"/>
    <property type="match status" value="1"/>
</dbReference>
<dbReference type="CDD" id="cd02870">
    <property type="entry name" value="PseudoU_synth_RsuA_like"/>
    <property type="match status" value="1"/>
</dbReference>
<dbReference type="Gene3D" id="3.30.70.1560">
    <property type="entry name" value="Alpha-L RNA-binding motif"/>
    <property type="match status" value="1"/>
</dbReference>
<dbReference type="GO" id="GO:0003723">
    <property type="term" value="F:RNA binding"/>
    <property type="evidence" value="ECO:0007669"/>
    <property type="project" value="UniProtKB-KW"/>
</dbReference>